<dbReference type="GO" id="GO:0005886">
    <property type="term" value="C:plasma membrane"/>
    <property type="evidence" value="ECO:0007669"/>
    <property type="project" value="TreeGrafter"/>
</dbReference>
<dbReference type="InterPro" id="IPR032478">
    <property type="entry name" value="Staufen_C"/>
</dbReference>
<keyword evidence="2 3" id="KW-0694">RNA-binding</keyword>
<evidence type="ECO:0000256" key="2">
    <source>
        <dbReference type="ARBA" id="ARBA00022884"/>
    </source>
</evidence>
<dbReference type="InterPro" id="IPR014720">
    <property type="entry name" value="dsRBD_dom"/>
</dbReference>
<dbReference type="PANTHER" id="PTHR46054:SF3">
    <property type="entry name" value="MATERNAL EFFECT PROTEIN STAUFEN"/>
    <property type="match status" value="1"/>
</dbReference>
<evidence type="ECO:0000313" key="6">
    <source>
        <dbReference type="EMBL" id="KAJ7370484.1"/>
    </source>
</evidence>
<accession>A0A9X0CR67</accession>
<dbReference type="GO" id="GO:0010494">
    <property type="term" value="C:cytoplasmic stress granule"/>
    <property type="evidence" value="ECO:0007669"/>
    <property type="project" value="TreeGrafter"/>
</dbReference>
<feature type="compositionally biased region" description="Polar residues" evidence="4">
    <location>
        <begin position="12"/>
        <end position="21"/>
    </location>
</feature>
<evidence type="ECO:0000313" key="7">
    <source>
        <dbReference type="Proteomes" id="UP001163046"/>
    </source>
</evidence>
<feature type="compositionally biased region" description="Basic and acidic residues" evidence="4">
    <location>
        <begin position="208"/>
        <end position="218"/>
    </location>
</feature>
<feature type="domain" description="DRBM" evidence="5">
    <location>
        <begin position="106"/>
        <end position="171"/>
    </location>
</feature>
<feature type="compositionally biased region" description="Basic and acidic residues" evidence="4">
    <location>
        <begin position="23"/>
        <end position="34"/>
    </location>
</feature>
<dbReference type="EMBL" id="MU826864">
    <property type="protein sequence ID" value="KAJ7370484.1"/>
    <property type="molecule type" value="Genomic_DNA"/>
</dbReference>
<dbReference type="Pfam" id="PF16482">
    <property type="entry name" value="Staufen_C"/>
    <property type="match status" value="1"/>
</dbReference>
<reference evidence="6" key="1">
    <citation type="submission" date="2023-01" db="EMBL/GenBank/DDBJ databases">
        <title>Genome assembly of the deep-sea coral Lophelia pertusa.</title>
        <authorList>
            <person name="Herrera S."/>
            <person name="Cordes E."/>
        </authorList>
    </citation>
    <scope>NUCLEOTIDE SEQUENCE</scope>
    <source>
        <strain evidence="6">USNM1676648</strain>
        <tissue evidence="6">Polyp</tissue>
    </source>
</reference>
<feature type="region of interest" description="Disordered" evidence="4">
    <location>
        <begin position="1"/>
        <end position="49"/>
    </location>
</feature>
<sequence>MLQLIGFRPTEGQPTAATSQGEKAAKTEKSDAEQKVSFNGSTTSSQPHTILGRQLKPDSIIRLMNSVVAPIAQLKQEPQEPVLQGGLNRAPGAPVVKMTPSGKHLTPVQKLLHLAEVEGFRVQFTDYPKEREFLTLVTVSSIPPLTCYGSGVTVEASREEAASNALKPLLQLGLDRTNKHKSFEESQVTLQGGIKTQPSVTNDVSTSDEGRENQPNKD</sequence>
<comment type="caution">
    <text evidence="6">The sequence shown here is derived from an EMBL/GenBank/DDBJ whole genome shotgun (WGS) entry which is preliminary data.</text>
</comment>
<dbReference type="GO" id="GO:0032839">
    <property type="term" value="C:dendrite cytoplasm"/>
    <property type="evidence" value="ECO:0007669"/>
    <property type="project" value="GOC"/>
</dbReference>
<name>A0A9X0CR67_9CNID</name>
<dbReference type="GO" id="GO:0035418">
    <property type="term" value="P:protein localization to synapse"/>
    <property type="evidence" value="ECO:0007669"/>
    <property type="project" value="TreeGrafter"/>
</dbReference>
<feature type="region of interest" description="Disordered" evidence="4">
    <location>
        <begin position="187"/>
        <end position="218"/>
    </location>
</feature>
<evidence type="ECO:0000256" key="4">
    <source>
        <dbReference type="SAM" id="MobiDB-lite"/>
    </source>
</evidence>
<feature type="compositionally biased region" description="Polar residues" evidence="4">
    <location>
        <begin position="36"/>
        <end position="48"/>
    </location>
</feature>
<dbReference type="SUPFAM" id="SSF54768">
    <property type="entry name" value="dsRNA-binding domain-like"/>
    <property type="match status" value="1"/>
</dbReference>
<keyword evidence="1" id="KW-0677">Repeat</keyword>
<keyword evidence="7" id="KW-1185">Reference proteome</keyword>
<dbReference type="PANTHER" id="PTHR46054">
    <property type="entry name" value="MATERNAL EFFECT PROTEIN STAUFEN"/>
    <property type="match status" value="1"/>
</dbReference>
<evidence type="ECO:0000259" key="5">
    <source>
        <dbReference type="PROSITE" id="PS50137"/>
    </source>
</evidence>
<evidence type="ECO:0000256" key="3">
    <source>
        <dbReference type="PROSITE-ProRule" id="PRU00266"/>
    </source>
</evidence>
<dbReference type="GO" id="GO:0043025">
    <property type="term" value="C:neuronal cell body"/>
    <property type="evidence" value="ECO:0007669"/>
    <property type="project" value="TreeGrafter"/>
</dbReference>
<dbReference type="AlphaFoldDB" id="A0A9X0CR67"/>
<dbReference type="CDD" id="cd19861">
    <property type="entry name" value="DSRM_STAU_rpt5"/>
    <property type="match status" value="1"/>
</dbReference>
<gene>
    <name evidence="6" type="ORF">OS493_032050</name>
</gene>
<organism evidence="6 7">
    <name type="scientific">Desmophyllum pertusum</name>
    <dbReference type="NCBI Taxonomy" id="174260"/>
    <lineage>
        <taxon>Eukaryota</taxon>
        <taxon>Metazoa</taxon>
        <taxon>Cnidaria</taxon>
        <taxon>Anthozoa</taxon>
        <taxon>Hexacorallia</taxon>
        <taxon>Scleractinia</taxon>
        <taxon>Caryophylliina</taxon>
        <taxon>Caryophylliidae</taxon>
        <taxon>Desmophyllum</taxon>
    </lineage>
</organism>
<dbReference type="GO" id="GO:0003725">
    <property type="term" value="F:double-stranded RNA binding"/>
    <property type="evidence" value="ECO:0007669"/>
    <property type="project" value="TreeGrafter"/>
</dbReference>
<dbReference type="GO" id="GO:0007281">
    <property type="term" value="P:germ cell development"/>
    <property type="evidence" value="ECO:0007669"/>
    <property type="project" value="TreeGrafter"/>
</dbReference>
<proteinExistence type="predicted"/>
<protein>
    <recommendedName>
        <fullName evidence="5">DRBM domain-containing protein</fullName>
    </recommendedName>
</protein>
<dbReference type="PROSITE" id="PS50137">
    <property type="entry name" value="DS_RBD"/>
    <property type="match status" value="1"/>
</dbReference>
<dbReference type="GO" id="GO:0008298">
    <property type="term" value="P:intracellular mRNA localization"/>
    <property type="evidence" value="ECO:0007669"/>
    <property type="project" value="TreeGrafter"/>
</dbReference>
<dbReference type="Proteomes" id="UP001163046">
    <property type="component" value="Unassembled WGS sequence"/>
</dbReference>
<evidence type="ECO:0000256" key="1">
    <source>
        <dbReference type="ARBA" id="ARBA00022737"/>
    </source>
</evidence>
<dbReference type="InterPro" id="IPR051740">
    <property type="entry name" value="DRBM-containing_protein"/>
</dbReference>
<dbReference type="GO" id="GO:0098964">
    <property type="term" value="P:anterograde dendritic transport of messenger ribonucleoprotein complex"/>
    <property type="evidence" value="ECO:0007669"/>
    <property type="project" value="TreeGrafter"/>
</dbReference>
<dbReference type="Gene3D" id="3.30.160.20">
    <property type="match status" value="1"/>
</dbReference>
<dbReference type="GO" id="GO:0003729">
    <property type="term" value="F:mRNA binding"/>
    <property type="evidence" value="ECO:0007669"/>
    <property type="project" value="TreeGrafter"/>
</dbReference>
<dbReference type="OrthoDB" id="10037267at2759"/>
<feature type="compositionally biased region" description="Polar residues" evidence="4">
    <location>
        <begin position="187"/>
        <end position="207"/>
    </location>
</feature>